<dbReference type="EMBL" id="JADGJH010001650">
    <property type="protein sequence ID" value="KAJ3111249.1"/>
    <property type="molecule type" value="Genomic_DNA"/>
</dbReference>
<dbReference type="GO" id="GO:0031124">
    <property type="term" value="P:mRNA 3'-end processing"/>
    <property type="evidence" value="ECO:0007669"/>
    <property type="project" value="InterPro"/>
</dbReference>
<organism evidence="3 4">
    <name type="scientific">Physocladia obscura</name>
    <dbReference type="NCBI Taxonomy" id="109957"/>
    <lineage>
        <taxon>Eukaryota</taxon>
        <taxon>Fungi</taxon>
        <taxon>Fungi incertae sedis</taxon>
        <taxon>Chytridiomycota</taxon>
        <taxon>Chytridiomycota incertae sedis</taxon>
        <taxon>Chytridiomycetes</taxon>
        <taxon>Chytridiales</taxon>
        <taxon>Chytriomycetaceae</taxon>
        <taxon>Physocladia</taxon>
    </lineage>
</organism>
<reference evidence="3" key="1">
    <citation type="submission" date="2020-05" db="EMBL/GenBank/DDBJ databases">
        <title>Phylogenomic resolution of chytrid fungi.</title>
        <authorList>
            <person name="Stajich J.E."/>
            <person name="Amses K."/>
            <person name="Simmons R."/>
            <person name="Seto K."/>
            <person name="Myers J."/>
            <person name="Bonds A."/>
            <person name="Quandt C.A."/>
            <person name="Barry K."/>
            <person name="Liu P."/>
            <person name="Grigoriev I."/>
            <person name="Longcore J.E."/>
            <person name="James T.Y."/>
        </authorList>
    </citation>
    <scope>NUCLEOTIDE SEQUENCE</scope>
    <source>
        <strain evidence="3">JEL0513</strain>
    </source>
</reference>
<dbReference type="AlphaFoldDB" id="A0AAD5SX39"/>
<keyword evidence="4" id="KW-1185">Reference proteome</keyword>
<dbReference type="InterPro" id="IPR045154">
    <property type="entry name" value="PCF11-like"/>
</dbReference>
<name>A0AAD5SX39_9FUNG</name>
<dbReference type="GO" id="GO:0005737">
    <property type="term" value="C:cytoplasm"/>
    <property type="evidence" value="ECO:0007669"/>
    <property type="project" value="TreeGrafter"/>
</dbReference>
<proteinExistence type="predicted"/>
<accession>A0AAD5SX39</accession>
<dbReference type="Proteomes" id="UP001211907">
    <property type="component" value="Unassembled WGS sequence"/>
</dbReference>
<gene>
    <name evidence="3" type="ORF">HK100_002757</name>
</gene>
<sequence length="388" mass="42631">MGSNIGPARPIYAPPQYMQQPLQPINQTPHSQYPQVMQNNALQSLWQLQPQTNSQQSLTSIVLQQQIQALLTQKQNAVLLNPRDTGSRDQIGILTQLLVHVGSSTLTTADLQLISQRLTSMMTPVQAISPTLLMQAAAAAAAAAKPAAPAPIFSPVTPPLSGLIPGFGSANGHDAFSNTKEVSLIRVRLTNSDISRTNRKAYEILYDPSTLQCKQCGMRFPGTSEAGKKRNRAHLDWHFRQNKRMRDKGRRAVCREWYLGLDVWCTEDAISGVDADFDVDAKNAGAAFFGSEDTAASANDSLEASQTDAHDIPADGETDLTCGICTELLEQYCDADDVWMIKNAVKVVGKLYHQSCYSMSIRSGNETSIKRKDGGYSEEWQDMKRSRV</sequence>
<evidence type="ECO:0000256" key="1">
    <source>
        <dbReference type="SAM" id="MobiDB-lite"/>
    </source>
</evidence>
<dbReference type="GO" id="GO:0000993">
    <property type="term" value="F:RNA polymerase II complex binding"/>
    <property type="evidence" value="ECO:0007669"/>
    <property type="project" value="InterPro"/>
</dbReference>
<dbReference type="GO" id="GO:0006369">
    <property type="term" value="P:termination of RNA polymerase II transcription"/>
    <property type="evidence" value="ECO:0007669"/>
    <property type="project" value="InterPro"/>
</dbReference>
<protein>
    <recommendedName>
        <fullName evidence="2">Pcf11 C-terminal domain-containing protein</fullName>
    </recommendedName>
</protein>
<dbReference type="PANTHER" id="PTHR15921:SF3">
    <property type="entry name" value="PRE-MRNA CLEAVAGE COMPLEX 2 PROTEIN PCF11"/>
    <property type="match status" value="1"/>
</dbReference>
<feature type="region of interest" description="Disordered" evidence="1">
    <location>
        <begin position="368"/>
        <end position="388"/>
    </location>
</feature>
<evidence type="ECO:0000313" key="4">
    <source>
        <dbReference type="Proteomes" id="UP001211907"/>
    </source>
</evidence>
<dbReference type="GO" id="GO:0005849">
    <property type="term" value="C:mRNA cleavage factor complex"/>
    <property type="evidence" value="ECO:0007669"/>
    <property type="project" value="TreeGrafter"/>
</dbReference>
<feature type="domain" description="Pcf11 C-terminal" evidence="2">
    <location>
        <begin position="318"/>
        <end position="358"/>
    </location>
</feature>
<comment type="caution">
    <text evidence="3">The sequence shown here is derived from an EMBL/GenBank/DDBJ whole genome shotgun (WGS) entry which is preliminary data.</text>
</comment>
<dbReference type="Pfam" id="PF21936">
    <property type="entry name" value="Pcf11_C"/>
    <property type="match status" value="1"/>
</dbReference>
<evidence type="ECO:0000313" key="3">
    <source>
        <dbReference type="EMBL" id="KAJ3111249.1"/>
    </source>
</evidence>
<dbReference type="InterPro" id="IPR054127">
    <property type="entry name" value="Pcf11_C"/>
</dbReference>
<evidence type="ECO:0000259" key="2">
    <source>
        <dbReference type="Pfam" id="PF21936"/>
    </source>
</evidence>
<dbReference type="GO" id="GO:0003729">
    <property type="term" value="F:mRNA binding"/>
    <property type="evidence" value="ECO:0007669"/>
    <property type="project" value="InterPro"/>
</dbReference>
<dbReference type="PANTHER" id="PTHR15921">
    <property type="entry name" value="PRE-MRNA CLEAVAGE COMPLEX II"/>
    <property type="match status" value="1"/>
</dbReference>